<dbReference type="AlphaFoldDB" id="A0AB38UY47"/>
<sequence>MMTETDADQDAAAPAACWRCGGPCASFKASVHGWTCAGCLERYLDAGAARWEARSEKVKERVTRNLLQGNEIRTPVTADRRREGGGPAAMCRTTVPASAPDDRVIRTGEDT</sequence>
<evidence type="ECO:0000313" key="3">
    <source>
        <dbReference type="Proteomes" id="UP000279331"/>
    </source>
</evidence>
<evidence type="ECO:0000313" key="2">
    <source>
        <dbReference type="EMBL" id="VAZ85577.1"/>
    </source>
</evidence>
<organism evidence="2 3">
    <name type="scientific">Mycobacterium persicum</name>
    <dbReference type="NCBI Taxonomy" id="1487726"/>
    <lineage>
        <taxon>Bacteria</taxon>
        <taxon>Bacillati</taxon>
        <taxon>Actinomycetota</taxon>
        <taxon>Actinomycetes</taxon>
        <taxon>Mycobacteriales</taxon>
        <taxon>Mycobacteriaceae</taxon>
        <taxon>Mycobacterium</taxon>
    </lineage>
</organism>
<feature type="region of interest" description="Disordered" evidence="1">
    <location>
        <begin position="72"/>
        <end position="111"/>
    </location>
</feature>
<comment type="caution">
    <text evidence="2">The sequence shown here is derived from an EMBL/GenBank/DDBJ whole genome shotgun (WGS) entry which is preliminary data.</text>
</comment>
<proteinExistence type="predicted"/>
<feature type="compositionally biased region" description="Basic and acidic residues" evidence="1">
    <location>
        <begin position="100"/>
        <end position="111"/>
    </location>
</feature>
<gene>
    <name evidence="2" type="ORF">LAUMK42_04415</name>
</gene>
<evidence type="ECO:0000256" key="1">
    <source>
        <dbReference type="SAM" id="MobiDB-lite"/>
    </source>
</evidence>
<accession>A0AB38UY47</accession>
<protein>
    <submittedName>
        <fullName evidence="2">Uncharacterized protein</fullName>
    </submittedName>
</protein>
<reference evidence="2 3" key="1">
    <citation type="submission" date="2018-09" db="EMBL/GenBank/DDBJ databases">
        <authorList>
            <person name="Tagini F."/>
        </authorList>
    </citation>
    <scope>NUCLEOTIDE SEQUENCE [LARGE SCALE GENOMIC DNA]</scope>
    <source>
        <strain evidence="2 3">MK42</strain>
    </source>
</reference>
<dbReference type="Proteomes" id="UP000279331">
    <property type="component" value="Unassembled WGS sequence"/>
</dbReference>
<name>A0AB38UY47_9MYCO</name>
<dbReference type="EMBL" id="UPHL01000125">
    <property type="protein sequence ID" value="VAZ85577.1"/>
    <property type="molecule type" value="Genomic_DNA"/>
</dbReference>